<dbReference type="EMBL" id="JACRIW010000070">
    <property type="protein sequence ID" value="MBI5169828.1"/>
    <property type="molecule type" value="Genomic_DNA"/>
</dbReference>
<dbReference type="PANTHER" id="PTHR39624">
    <property type="entry name" value="PROTEIN INVOLVED IN RIMO-MEDIATED BETA-METHYLTHIOLATION OF RIBOSOMAL PROTEIN S12 YCAO"/>
    <property type="match status" value="1"/>
</dbReference>
<dbReference type="PANTHER" id="PTHR39624:SF2">
    <property type="entry name" value="OSMC-LIKE PROTEIN"/>
    <property type="match status" value="1"/>
</dbReference>
<dbReference type="InterPro" id="IPR003718">
    <property type="entry name" value="OsmC/Ohr_fam"/>
</dbReference>
<proteinExistence type="predicted"/>
<protein>
    <submittedName>
        <fullName evidence="1">OsmC family protein</fullName>
    </submittedName>
</protein>
<dbReference type="Gene3D" id="3.30.300.20">
    <property type="match status" value="1"/>
</dbReference>
<dbReference type="Proteomes" id="UP000696931">
    <property type="component" value="Unassembled WGS sequence"/>
</dbReference>
<gene>
    <name evidence="1" type="ORF">HZA61_10095</name>
</gene>
<evidence type="ECO:0000313" key="1">
    <source>
        <dbReference type="EMBL" id="MBI5169828.1"/>
    </source>
</evidence>
<dbReference type="InterPro" id="IPR036102">
    <property type="entry name" value="OsmC/Ohrsf"/>
</dbReference>
<dbReference type="AlphaFoldDB" id="A0A933W3D7"/>
<reference evidence="1" key="1">
    <citation type="submission" date="2020-07" db="EMBL/GenBank/DDBJ databases">
        <title>Huge and variable diversity of episymbiotic CPR bacteria and DPANN archaea in groundwater ecosystems.</title>
        <authorList>
            <person name="He C.Y."/>
            <person name="Keren R."/>
            <person name="Whittaker M."/>
            <person name="Farag I.F."/>
            <person name="Doudna J."/>
            <person name="Cate J.H.D."/>
            <person name="Banfield J.F."/>
        </authorList>
    </citation>
    <scope>NUCLEOTIDE SEQUENCE</scope>
    <source>
        <strain evidence="1">NC_groundwater_1813_Pr3_B-0.1um_71_17</strain>
    </source>
</reference>
<sequence length="132" mass="14402">MEYTITFPGGLRVDAQYKDVTIHTDQTVKGGGEGSAPTPFMCFISSLGTCAGYYVLQFCRSRELPTDGIRLTQKMEVHPETHMITHVSIDIHVPPTFPAKYHAALVRAADQCTVKKHLEAPPSITVQTVAGA</sequence>
<dbReference type="SUPFAM" id="SSF82784">
    <property type="entry name" value="OsmC-like"/>
    <property type="match status" value="1"/>
</dbReference>
<comment type="caution">
    <text evidence="1">The sequence shown here is derived from an EMBL/GenBank/DDBJ whole genome shotgun (WGS) entry which is preliminary data.</text>
</comment>
<accession>A0A933W3D7</accession>
<evidence type="ECO:0000313" key="2">
    <source>
        <dbReference type="Proteomes" id="UP000696931"/>
    </source>
</evidence>
<dbReference type="Pfam" id="PF02566">
    <property type="entry name" value="OsmC"/>
    <property type="match status" value="1"/>
</dbReference>
<organism evidence="1 2">
    <name type="scientific">Eiseniibacteriota bacterium</name>
    <dbReference type="NCBI Taxonomy" id="2212470"/>
    <lineage>
        <taxon>Bacteria</taxon>
        <taxon>Candidatus Eiseniibacteriota</taxon>
    </lineage>
</organism>
<dbReference type="InterPro" id="IPR015946">
    <property type="entry name" value="KH_dom-like_a/b"/>
</dbReference>
<name>A0A933W3D7_UNCEI</name>